<dbReference type="Gene3D" id="1.50.10.10">
    <property type="match status" value="1"/>
</dbReference>
<evidence type="ECO:0000313" key="8">
    <source>
        <dbReference type="EMBL" id="VDO99227.1"/>
    </source>
</evidence>
<evidence type="ECO:0000256" key="6">
    <source>
        <dbReference type="PIRSR" id="PIRSR601382-2"/>
    </source>
</evidence>
<organism evidence="10">
    <name type="scientific">Soboliphyme baturini</name>
    <dbReference type="NCBI Taxonomy" id="241478"/>
    <lineage>
        <taxon>Eukaryota</taxon>
        <taxon>Metazoa</taxon>
        <taxon>Ecdysozoa</taxon>
        <taxon>Nematoda</taxon>
        <taxon>Enoplea</taxon>
        <taxon>Dorylaimia</taxon>
        <taxon>Dioctophymatida</taxon>
        <taxon>Dioctophymatoidea</taxon>
        <taxon>Soboliphymatidae</taxon>
        <taxon>Soboliphyme</taxon>
    </lineage>
</organism>
<evidence type="ECO:0000256" key="4">
    <source>
        <dbReference type="ARBA" id="ARBA00022801"/>
    </source>
</evidence>
<evidence type="ECO:0000313" key="9">
    <source>
        <dbReference type="Proteomes" id="UP000270296"/>
    </source>
</evidence>
<dbReference type="AlphaFoldDB" id="A0A183IGY2"/>
<evidence type="ECO:0000256" key="1">
    <source>
        <dbReference type="ARBA" id="ARBA00001913"/>
    </source>
</evidence>
<keyword evidence="4 7" id="KW-0378">Hydrolase</keyword>
<dbReference type="PANTHER" id="PTHR11742">
    <property type="entry name" value="MANNOSYL-OLIGOSACCHARIDE ALPHA-1,2-MANNOSIDASE-RELATED"/>
    <property type="match status" value="1"/>
</dbReference>
<evidence type="ECO:0000313" key="10">
    <source>
        <dbReference type="WBParaSite" id="SBAD_0000301601-mRNA-1"/>
    </source>
</evidence>
<keyword evidence="6" id="KW-0479">Metal-binding</keyword>
<evidence type="ECO:0000256" key="2">
    <source>
        <dbReference type="ARBA" id="ARBA00004922"/>
    </source>
</evidence>
<dbReference type="OrthoDB" id="8118055at2759"/>
<evidence type="ECO:0000256" key="3">
    <source>
        <dbReference type="ARBA" id="ARBA00007658"/>
    </source>
</evidence>
<keyword evidence="9" id="KW-1185">Reference proteome</keyword>
<dbReference type="GO" id="GO:0004571">
    <property type="term" value="F:mannosyl-oligosaccharide 1,2-alpha-mannosidase activity"/>
    <property type="evidence" value="ECO:0007669"/>
    <property type="project" value="InterPro"/>
</dbReference>
<gene>
    <name evidence="8" type="ORF">SBAD_LOCUS2877</name>
</gene>
<comment type="similarity">
    <text evidence="3 7">Belongs to the glycosyl hydrolase 47 family.</text>
</comment>
<dbReference type="GO" id="GO:0005509">
    <property type="term" value="F:calcium ion binding"/>
    <property type="evidence" value="ECO:0007669"/>
    <property type="project" value="InterPro"/>
</dbReference>
<reference evidence="8 9" key="2">
    <citation type="submission" date="2018-11" db="EMBL/GenBank/DDBJ databases">
        <authorList>
            <consortium name="Pathogen Informatics"/>
        </authorList>
    </citation>
    <scope>NUCLEOTIDE SEQUENCE [LARGE SCALE GENOMIC DNA]</scope>
</reference>
<keyword evidence="6" id="KW-0106">Calcium</keyword>
<proteinExistence type="inferred from homology"/>
<dbReference type="InterPro" id="IPR001382">
    <property type="entry name" value="Glyco_hydro_47"/>
</dbReference>
<dbReference type="Proteomes" id="UP000270296">
    <property type="component" value="Unassembled WGS sequence"/>
</dbReference>
<dbReference type="PRINTS" id="PR00747">
    <property type="entry name" value="GLYHDRLASE47"/>
</dbReference>
<dbReference type="InterPro" id="IPR012341">
    <property type="entry name" value="6hp_glycosidase-like_sf"/>
</dbReference>
<accession>A0A183IGY2</accession>
<dbReference type="EMBL" id="UZAM01007453">
    <property type="protein sequence ID" value="VDO99227.1"/>
    <property type="molecule type" value="Genomic_DNA"/>
</dbReference>
<comment type="cofactor">
    <cofactor evidence="1 6">
        <name>Ca(2+)</name>
        <dbReference type="ChEBI" id="CHEBI:29108"/>
    </cofactor>
</comment>
<reference evidence="10" key="1">
    <citation type="submission" date="2016-06" db="UniProtKB">
        <authorList>
            <consortium name="WormBaseParasite"/>
        </authorList>
    </citation>
    <scope>IDENTIFICATION</scope>
</reference>
<dbReference type="GO" id="GO:0000139">
    <property type="term" value="C:Golgi membrane"/>
    <property type="evidence" value="ECO:0007669"/>
    <property type="project" value="TreeGrafter"/>
</dbReference>
<comment type="pathway">
    <text evidence="2">Protein modification; protein glycosylation.</text>
</comment>
<dbReference type="InterPro" id="IPR036026">
    <property type="entry name" value="Seven-hairpin_glycosidases"/>
</dbReference>
<feature type="binding site" evidence="6">
    <location>
        <position position="227"/>
    </location>
    <ligand>
        <name>Ca(2+)</name>
        <dbReference type="ChEBI" id="CHEBI:29108"/>
    </ligand>
</feature>
<keyword evidence="5" id="KW-1015">Disulfide bond</keyword>
<name>A0A183IGY2_9BILA</name>
<evidence type="ECO:0000256" key="5">
    <source>
        <dbReference type="ARBA" id="ARBA00023157"/>
    </source>
</evidence>
<dbReference type="PANTHER" id="PTHR11742:SF6">
    <property type="entry name" value="MANNOSYL-OLIGOSACCHARIDE ALPHA-1,2-MANNOSIDASE IA-RELATED"/>
    <property type="match status" value="1"/>
</dbReference>
<dbReference type="GO" id="GO:0005783">
    <property type="term" value="C:endoplasmic reticulum"/>
    <property type="evidence" value="ECO:0007669"/>
    <property type="project" value="TreeGrafter"/>
</dbReference>
<evidence type="ECO:0000256" key="7">
    <source>
        <dbReference type="RuleBase" id="RU361193"/>
    </source>
</evidence>
<dbReference type="WBParaSite" id="SBAD_0000301601-mRNA-1">
    <property type="protein sequence ID" value="SBAD_0000301601-mRNA-1"/>
    <property type="gene ID" value="SBAD_0000301601"/>
</dbReference>
<dbReference type="InterPro" id="IPR050749">
    <property type="entry name" value="Glycosyl_Hydrolase_47"/>
</dbReference>
<sequence length="244" mass="28347">MYLNYLNPQTGKWGTKHVSLGALGDSFYEYLLKSWLLTNRTDEQAKRMYDTAMKVIKERLIRKSKGGLLHIVEMRGGMFALDATFDSQHAEYMEIAKGITDTCHQSYVRAVTHLGPEIFRFTDDLEAQTNSNDRYYILRPETVESFFYLWRLTNILNYREWAWDVVLALEKYCKAEAGYSGINDVYNSNPIKNDVQESFFLAETLKYLYLIFSTDTVLPLDKWVFNSEAHALPVHEQTSTQVAL</sequence>
<keyword evidence="7" id="KW-0326">Glycosidase</keyword>
<dbReference type="Pfam" id="PF01532">
    <property type="entry name" value="Glyco_hydro_47"/>
    <property type="match status" value="1"/>
</dbReference>
<dbReference type="SUPFAM" id="SSF48225">
    <property type="entry name" value="Seven-hairpin glycosidases"/>
    <property type="match status" value="1"/>
</dbReference>
<protein>
    <recommendedName>
        <fullName evidence="7">alpha-1,2-Mannosidase</fullName>
        <ecNumber evidence="7">3.2.1.-</ecNumber>
    </recommendedName>
</protein>
<dbReference type="EC" id="3.2.1.-" evidence="7"/>
<dbReference type="GO" id="GO:0005975">
    <property type="term" value="P:carbohydrate metabolic process"/>
    <property type="evidence" value="ECO:0007669"/>
    <property type="project" value="InterPro"/>
</dbReference>